<accession>A0A4R9LPX5</accession>
<dbReference type="InterPro" id="IPR050984">
    <property type="entry name" value="Gfo/Idh/MocA_domain"/>
</dbReference>
<dbReference type="RefSeq" id="WP_135764999.1">
    <property type="nucleotide sequence ID" value="NZ_RQHV01000061.1"/>
</dbReference>
<dbReference type="GO" id="GO:0000166">
    <property type="term" value="F:nucleotide binding"/>
    <property type="evidence" value="ECO:0007669"/>
    <property type="project" value="InterPro"/>
</dbReference>
<evidence type="ECO:0000313" key="6">
    <source>
        <dbReference type="Proteomes" id="UP000298264"/>
    </source>
</evidence>
<proteinExistence type="inferred from homology"/>
<gene>
    <name evidence="5" type="ORF">EHS11_13870</name>
</gene>
<evidence type="ECO:0000256" key="1">
    <source>
        <dbReference type="ARBA" id="ARBA00010928"/>
    </source>
</evidence>
<dbReference type="Pfam" id="PF22725">
    <property type="entry name" value="GFO_IDH_MocA_C3"/>
    <property type="match status" value="1"/>
</dbReference>
<dbReference type="OrthoDB" id="9783105at2"/>
<dbReference type="Gene3D" id="3.30.360.10">
    <property type="entry name" value="Dihydrodipicolinate Reductase, domain 2"/>
    <property type="match status" value="1"/>
</dbReference>
<dbReference type="PANTHER" id="PTHR22604:SF105">
    <property type="entry name" value="TRANS-1,2-DIHYDROBENZENE-1,2-DIOL DEHYDROGENASE"/>
    <property type="match status" value="1"/>
</dbReference>
<evidence type="ECO:0000313" key="5">
    <source>
        <dbReference type="EMBL" id="TGN08020.1"/>
    </source>
</evidence>
<dbReference type="GO" id="GO:0016491">
    <property type="term" value="F:oxidoreductase activity"/>
    <property type="evidence" value="ECO:0007669"/>
    <property type="project" value="UniProtKB-KW"/>
</dbReference>
<dbReference type="Pfam" id="PF01408">
    <property type="entry name" value="GFO_IDH_MocA"/>
    <property type="match status" value="1"/>
</dbReference>
<protein>
    <submittedName>
        <fullName evidence="5">Gfo/Idh/MocA family oxidoreductase</fullName>
    </submittedName>
</protein>
<dbReference type="EMBL" id="RQHV01000061">
    <property type="protein sequence ID" value="TGN08020.1"/>
    <property type="molecule type" value="Genomic_DNA"/>
</dbReference>
<dbReference type="PANTHER" id="PTHR22604">
    <property type="entry name" value="OXIDOREDUCTASES"/>
    <property type="match status" value="1"/>
</dbReference>
<organism evidence="5 6">
    <name type="scientific">Leptospira ilyithenensis</name>
    <dbReference type="NCBI Taxonomy" id="2484901"/>
    <lineage>
        <taxon>Bacteria</taxon>
        <taxon>Pseudomonadati</taxon>
        <taxon>Spirochaetota</taxon>
        <taxon>Spirochaetia</taxon>
        <taxon>Leptospirales</taxon>
        <taxon>Leptospiraceae</taxon>
        <taxon>Leptospira</taxon>
    </lineage>
</organism>
<feature type="domain" description="Gfo/Idh/MocA-like oxidoreductase N-terminal" evidence="3">
    <location>
        <begin position="2"/>
        <end position="115"/>
    </location>
</feature>
<name>A0A4R9LPX5_9LEPT</name>
<evidence type="ECO:0000256" key="2">
    <source>
        <dbReference type="ARBA" id="ARBA00023002"/>
    </source>
</evidence>
<evidence type="ECO:0000259" key="3">
    <source>
        <dbReference type="Pfam" id="PF01408"/>
    </source>
</evidence>
<dbReference type="SUPFAM" id="SSF55347">
    <property type="entry name" value="Glyceraldehyde-3-phosphate dehydrogenase-like, C-terminal domain"/>
    <property type="match status" value="1"/>
</dbReference>
<evidence type="ECO:0000259" key="4">
    <source>
        <dbReference type="Pfam" id="PF22725"/>
    </source>
</evidence>
<comment type="caution">
    <text evidence="5">The sequence shown here is derived from an EMBL/GenBank/DDBJ whole genome shotgun (WGS) entry which is preliminary data.</text>
</comment>
<reference evidence="5" key="1">
    <citation type="journal article" date="2019" name="PLoS Negl. Trop. Dis.">
        <title>Revisiting the worldwide diversity of Leptospira species in the environment.</title>
        <authorList>
            <person name="Vincent A.T."/>
            <person name="Schiettekatte O."/>
            <person name="Bourhy P."/>
            <person name="Veyrier F.J."/>
            <person name="Picardeau M."/>
        </authorList>
    </citation>
    <scope>NUCLEOTIDE SEQUENCE [LARGE SCALE GENOMIC DNA]</scope>
    <source>
        <strain evidence="5">201400974</strain>
    </source>
</reference>
<keyword evidence="6" id="KW-1185">Reference proteome</keyword>
<feature type="domain" description="GFO/IDH/MocA-like oxidoreductase" evidence="4">
    <location>
        <begin position="151"/>
        <end position="242"/>
    </location>
</feature>
<comment type="similarity">
    <text evidence="1">Belongs to the Gfo/Idh/MocA family.</text>
</comment>
<dbReference type="InterPro" id="IPR000683">
    <property type="entry name" value="Gfo/Idh/MocA-like_OxRdtase_N"/>
</dbReference>
<dbReference type="AlphaFoldDB" id="A0A4R9LPX5"/>
<sequence>MNLLIIGYSSLVARRILPAALKISRIKKIYICSKNLKEVLPEWTSSKEIVLIDGYETDLSSHDTLVYISTPNSLHFHYGRYYLERGFHVVIDKPAVLNLGEAERLTEIARKNSILLAEANVWYRHPIAGTFKSLFDSCERNHNLRIIQTFTNPPLDKSNFRYKTDFGGGILYDRASYAISLSRFLLSKYPKEIDVFVNERDNNGLDISSEVLFRFDERSILLSSYFSLNAQYFNKLQLLGENILIEAERLFTPPENYNGKVLVSNRNKSNVVDVEMGDSFQLFLEEILDSVSGDEYKRYSEEFYNDSVVLEKIINLGKKGIYESGH</sequence>
<dbReference type="Proteomes" id="UP000298264">
    <property type="component" value="Unassembled WGS sequence"/>
</dbReference>
<dbReference type="InterPro" id="IPR055170">
    <property type="entry name" value="GFO_IDH_MocA-like_dom"/>
</dbReference>
<dbReference type="SUPFAM" id="SSF51735">
    <property type="entry name" value="NAD(P)-binding Rossmann-fold domains"/>
    <property type="match status" value="1"/>
</dbReference>
<keyword evidence="2" id="KW-0560">Oxidoreductase</keyword>
<dbReference type="InterPro" id="IPR036291">
    <property type="entry name" value="NAD(P)-bd_dom_sf"/>
</dbReference>
<dbReference type="Gene3D" id="3.40.50.720">
    <property type="entry name" value="NAD(P)-binding Rossmann-like Domain"/>
    <property type="match status" value="1"/>
</dbReference>